<comment type="subcellular location">
    <subcellularLocation>
        <location evidence="1">Endoplasmic reticulum</location>
    </subcellularLocation>
</comment>
<keyword evidence="3" id="KW-0328">Glycosyltransferase</keyword>
<comment type="caution">
    <text evidence="7">The sequence shown here is derived from an EMBL/GenBank/DDBJ whole genome shotgun (WGS) entry which is preliminary data.</text>
</comment>
<dbReference type="SUPFAM" id="SSF53756">
    <property type="entry name" value="UDP-Glycosyltransferase/glycogen phosphorylase"/>
    <property type="match status" value="1"/>
</dbReference>
<evidence type="ECO:0000259" key="6">
    <source>
        <dbReference type="Pfam" id="PF04101"/>
    </source>
</evidence>
<evidence type="ECO:0000313" key="8">
    <source>
        <dbReference type="Proteomes" id="UP000651668"/>
    </source>
</evidence>
<accession>A0A916XCY7</accession>
<dbReference type="InterPro" id="IPR007235">
    <property type="entry name" value="Glyco_trans_28_C"/>
</dbReference>
<keyword evidence="5" id="KW-0256">Endoplasmic reticulum</keyword>
<dbReference type="Gene3D" id="3.40.50.2000">
    <property type="entry name" value="Glycogen Phosphorylase B"/>
    <property type="match status" value="1"/>
</dbReference>
<dbReference type="EMBL" id="BMIL01000005">
    <property type="protein sequence ID" value="GGC64485.1"/>
    <property type="molecule type" value="Genomic_DNA"/>
</dbReference>
<sequence length="162" mass="17709">MIFVTTGTQAPFNRLVKVMDALAAELGGEEVIVQASGVNFETKNIKLVGFIHPLEYSRIINEARLIISHAGMGSIVSALTKGKPIIVIPRKAELGEHRDNHQVDSARKMEALGYVPVAYDEVQLKSKIIKMLLQDEVPEEASIGEYASSTLVNSIRGFMLSS</sequence>
<proteinExistence type="inferred from homology"/>
<dbReference type="AlphaFoldDB" id="A0A916XCY7"/>
<gene>
    <name evidence="7" type="ORF">GCM10011387_17620</name>
</gene>
<dbReference type="InterPro" id="IPR039042">
    <property type="entry name" value="Alg13-like"/>
</dbReference>
<evidence type="ECO:0000256" key="1">
    <source>
        <dbReference type="ARBA" id="ARBA00004240"/>
    </source>
</evidence>
<organism evidence="7 8">
    <name type="scientific">Pedobacter quisquiliarum</name>
    <dbReference type="NCBI Taxonomy" id="1834438"/>
    <lineage>
        <taxon>Bacteria</taxon>
        <taxon>Pseudomonadati</taxon>
        <taxon>Bacteroidota</taxon>
        <taxon>Sphingobacteriia</taxon>
        <taxon>Sphingobacteriales</taxon>
        <taxon>Sphingobacteriaceae</taxon>
        <taxon>Pedobacter</taxon>
    </lineage>
</organism>
<dbReference type="GO" id="GO:0016758">
    <property type="term" value="F:hexosyltransferase activity"/>
    <property type="evidence" value="ECO:0007669"/>
    <property type="project" value="InterPro"/>
</dbReference>
<keyword evidence="8" id="KW-1185">Reference proteome</keyword>
<comment type="similarity">
    <text evidence="2">Belongs to the glycosyltransferase 28 family.</text>
</comment>
<dbReference type="Proteomes" id="UP000651668">
    <property type="component" value="Unassembled WGS sequence"/>
</dbReference>
<evidence type="ECO:0000256" key="2">
    <source>
        <dbReference type="ARBA" id="ARBA00006962"/>
    </source>
</evidence>
<dbReference type="GO" id="GO:0006488">
    <property type="term" value="P:dolichol-linked oligosaccharide biosynthetic process"/>
    <property type="evidence" value="ECO:0007669"/>
    <property type="project" value="InterPro"/>
</dbReference>
<evidence type="ECO:0000256" key="3">
    <source>
        <dbReference type="ARBA" id="ARBA00022676"/>
    </source>
</evidence>
<reference evidence="7" key="2">
    <citation type="submission" date="2020-09" db="EMBL/GenBank/DDBJ databases">
        <authorList>
            <person name="Sun Q."/>
            <person name="Zhou Y."/>
        </authorList>
    </citation>
    <scope>NUCLEOTIDE SEQUENCE</scope>
    <source>
        <strain evidence="7">CGMCC 1.15343</strain>
    </source>
</reference>
<dbReference type="PANTHER" id="PTHR12867:SF6">
    <property type="entry name" value="N-ACETYLGLUCOSAMINYLDIPHOSPHODOLICHOL N-ACETYLGLUCOSAMINYLTRANSFERASE"/>
    <property type="match status" value="1"/>
</dbReference>
<name>A0A916XCY7_9SPHI</name>
<feature type="domain" description="Glycosyl transferase family 28 C-terminal" evidence="6">
    <location>
        <begin position="1"/>
        <end position="142"/>
    </location>
</feature>
<keyword evidence="4" id="KW-0808">Transferase</keyword>
<dbReference type="Pfam" id="PF04101">
    <property type="entry name" value="Glyco_tran_28_C"/>
    <property type="match status" value="1"/>
</dbReference>
<dbReference type="PANTHER" id="PTHR12867">
    <property type="entry name" value="GLYCOSYL TRANSFERASE-RELATED"/>
    <property type="match status" value="1"/>
</dbReference>
<evidence type="ECO:0000256" key="5">
    <source>
        <dbReference type="ARBA" id="ARBA00022824"/>
    </source>
</evidence>
<evidence type="ECO:0000256" key="4">
    <source>
        <dbReference type="ARBA" id="ARBA00022679"/>
    </source>
</evidence>
<evidence type="ECO:0000313" key="7">
    <source>
        <dbReference type="EMBL" id="GGC64485.1"/>
    </source>
</evidence>
<protein>
    <recommendedName>
        <fullName evidence="6">Glycosyl transferase family 28 C-terminal domain-containing protein</fullName>
    </recommendedName>
</protein>
<reference evidence="7" key="1">
    <citation type="journal article" date="2014" name="Int. J. Syst. Evol. Microbiol.">
        <title>Complete genome sequence of Corynebacterium casei LMG S-19264T (=DSM 44701T), isolated from a smear-ripened cheese.</title>
        <authorList>
            <consortium name="US DOE Joint Genome Institute (JGI-PGF)"/>
            <person name="Walter F."/>
            <person name="Albersmeier A."/>
            <person name="Kalinowski J."/>
            <person name="Ruckert C."/>
        </authorList>
    </citation>
    <scope>NUCLEOTIDE SEQUENCE</scope>
    <source>
        <strain evidence="7">CGMCC 1.15343</strain>
    </source>
</reference>